<dbReference type="STRING" id="240015.ACP_0422"/>
<dbReference type="InterPro" id="IPR001279">
    <property type="entry name" value="Metallo-B-lactamas"/>
</dbReference>
<reference evidence="6 7" key="1">
    <citation type="journal article" date="2009" name="Appl. Environ. Microbiol.">
        <title>Three genomes from the phylum Acidobacteria provide insight into the lifestyles of these microorganisms in soils.</title>
        <authorList>
            <person name="Ward N.L."/>
            <person name="Challacombe J.F."/>
            <person name="Janssen P.H."/>
            <person name="Henrissat B."/>
            <person name="Coutinho P.M."/>
            <person name="Wu M."/>
            <person name="Xie G."/>
            <person name="Haft D.H."/>
            <person name="Sait M."/>
            <person name="Badger J."/>
            <person name="Barabote R.D."/>
            <person name="Bradley B."/>
            <person name="Brettin T.S."/>
            <person name="Brinkac L.M."/>
            <person name="Bruce D."/>
            <person name="Creasy T."/>
            <person name="Daugherty S.C."/>
            <person name="Davidsen T.M."/>
            <person name="DeBoy R.T."/>
            <person name="Detter J.C."/>
            <person name="Dodson R.J."/>
            <person name="Durkin A.S."/>
            <person name="Ganapathy A."/>
            <person name="Gwinn-Giglio M."/>
            <person name="Han C.S."/>
            <person name="Khouri H."/>
            <person name="Kiss H."/>
            <person name="Kothari S.P."/>
            <person name="Madupu R."/>
            <person name="Nelson K.E."/>
            <person name="Nelson W.C."/>
            <person name="Paulsen I."/>
            <person name="Penn K."/>
            <person name="Ren Q."/>
            <person name="Rosovitz M.J."/>
            <person name="Selengut J.D."/>
            <person name="Shrivastava S."/>
            <person name="Sullivan S.A."/>
            <person name="Tapia R."/>
            <person name="Thompson L.S."/>
            <person name="Watkins K.L."/>
            <person name="Yang Q."/>
            <person name="Yu C."/>
            <person name="Zafar N."/>
            <person name="Zhou L."/>
            <person name="Kuske C.R."/>
        </authorList>
    </citation>
    <scope>NUCLEOTIDE SEQUENCE [LARGE SCALE GENOMIC DNA]</scope>
    <source>
        <strain evidence="7">ATCC 51196 / DSM 11244 / BCRC 80197 / JCM 7670 / NBRC 15755 / NCIMB 13165 / 161</strain>
    </source>
</reference>
<keyword evidence="7" id="KW-1185">Reference proteome</keyword>
<keyword evidence="4" id="KW-0862">Zinc</keyword>
<gene>
    <name evidence="6" type="ordered locus">ACP_0422</name>
</gene>
<sequence>MILETFPVGMLQCNCTLIGDETSHEAMVIDPGDNIPQILARLKAHGLVLKQIVVTHAHIDHVGGALALKRATGAPILLNANDLPLLKMMDVQAGWLGIEPPEVAPPDASAEHGMIVGLAAHPAEVLHTPGHTPGSICLLFKKDNLLLAGDTLFAGSIGRTDLPGGDSEQILRSIHDRLLPLPDDLRVVPGHGPVTTIGEERESNPFLR</sequence>
<keyword evidence="2" id="KW-0479">Metal-binding</keyword>
<evidence type="ECO:0000256" key="4">
    <source>
        <dbReference type="ARBA" id="ARBA00022833"/>
    </source>
</evidence>
<dbReference type="Pfam" id="PF00753">
    <property type="entry name" value="Lactamase_B"/>
    <property type="match status" value="1"/>
</dbReference>
<dbReference type="AlphaFoldDB" id="C1FA41"/>
<protein>
    <submittedName>
        <fullName evidence="6">Metallo-beta-lactamase family protein</fullName>
    </submittedName>
</protein>
<dbReference type="SMART" id="SM00849">
    <property type="entry name" value="Lactamase_B"/>
    <property type="match status" value="1"/>
</dbReference>
<dbReference type="InterPro" id="IPR051453">
    <property type="entry name" value="MBL_Glyoxalase_II"/>
</dbReference>
<organism evidence="6 7">
    <name type="scientific">Acidobacterium capsulatum (strain ATCC 51196 / DSM 11244 / BCRC 80197 / JCM 7670 / NBRC 15755 / NCIMB 13165 / 161)</name>
    <dbReference type="NCBI Taxonomy" id="240015"/>
    <lineage>
        <taxon>Bacteria</taxon>
        <taxon>Pseudomonadati</taxon>
        <taxon>Acidobacteriota</taxon>
        <taxon>Terriglobia</taxon>
        <taxon>Terriglobales</taxon>
        <taxon>Acidobacteriaceae</taxon>
        <taxon>Acidobacterium</taxon>
    </lineage>
</organism>
<evidence type="ECO:0000313" key="7">
    <source>
        <dbReference type="Proteomes" id="UP000002207"/>
    </source>
</evidence>
<dbReference type="RefSeq" id="WP_012680817.1">
    <property type="nucleotide sequence ID" value="NC_012483.1"/>
</dbReference>
<evidence type="ECO:0000259" key="5">
    <source>
        <dbReference type="SMART" id="SM00849"/>
    </source>
</evidence>
<dbReference type="GO" id="GO:0046872">
    <property type="term" value="F:metal ion binding"/>
    <property type="evidence" value="ECO:0007669"/>
    <property type="project" value="UniProtKB-KW"/>
</dbReference>
<evidence type="ECO:0000256" key="3">
    <source>
        <dbReference type="ARBA" id="ARBA00022801"/>
    </source>
</evidence>
<dbReference type="InParanoid" id="C1FA41"/>
<dbReference type="PANTHER" id="PTHR46233">
    <property type="entry name" value="HYDROXYACYLGLUTATHIONE HYDROLASE GLOC"/>
    <property type="match status" value="1"/>
</dbReference>
<dbReference type="FunCoup" id="C1FA41">
    <property type="interactions" value="462"/>
</dbReference>
<evidence type="ECO:0000256" key="2">
    <source>
        <dbReference type="ARBA" id="ARBA00022723"/>
    </source>
</evidence>
<evidence type="ECO:0000256" key="1">
    <source>
        <dbReference type="ARBA" id="ARBA00001947"/>
    </source>
</evidence>
<name>C1FA41_ACIC5</name>
<dbReference type="EMBL" id="CP001472">
    <property type="protein sequence ID" value="ACO31441.1"/>
    <property type="molecule type" value="Genomic_DNA"/>
</dbReference>
<accession>C1FA41</accession>
<evidence type="ECO:0000313" key="6">
    <source>
        <dbReference type="EMBL" id="ACO31441.1"/>
    </source>
</evidence>
<dbReference type="HOGENOM" id="CLU_030571_5_3_0"/>
<dbReference type="Proteomes" id="UP000002207">
    <property type="component" value="Chromosome"/>
</dbReference>
<dbReference type="eggNOG" id="COG0491">
    <property type="taxonomic scope" value="Bacteria"/>
</dbReference>
<dbReference type="KEGG" id="aca:ACP_0422"/>
<dbReference type="Gene3D" id="3.60.15.10">
    <property type="entry name" value="Ribonuclease Z/Hydroxyacylglutathione hydrolase-like"/>
    <property type="match status" value="1"/>
</dbReference>
<dbReference type="OrthoDB" id="9802248at2"/>
<proteinExistence type="predicted"/>
<dbReference type="InterPro" id="IPR036866">
    <property type="entry name" value="RibonucZ/Hydroxyglut_hydro"/>
</dbReference>
<comment type="cofactor">
    <cofactor evidence="1">
        <name>Zn(2+)</name>
        <dbReference type="ChEBI" id="CHEBI:29105"/>
    </cofactor>
</comment>
<dbReference type="PANTHER" id="PTHR46233:SF3">
    <property type="entry name" value="HYDROXYACYLGLUTATHIONE HYDROLASE GLOC"/>
    <property type="match status" value="1"/>
</dbReference>
<keyword evidence="3" id="KW-0378">Hydrolase</keyword>
<feature type="domain" description="Metallo-beta-lactamase" evidence="5">
    <location>
        <begin position="12"/>
        <end position="191"/>
    </location>
</feature>
<dbReference type="GO" id="GO:0016787">
    <property type="term" value="F:hydrolase activity"/>
    <property type="evidence" value="ECO:0007669"/>
    <property type="project" value="UniProtKB-KW"/>
</dbReference>
<dbReference type="SUPFAM" id="SSF56281">
    <property type="entry name" value="Metallo-hydrolase/oxidoreductase"/>
    <property type="match status" value="1"/>
</dbReference>